<feature type="region of interest" description="Disordered" evidence="1">
    <location>
        <begin position="1212"/>
        <end position="1235"/>
    </location>
</feature>
<evidence type="ECO:0000313" key="3">
    <source>
        <dbReference type="Proteomes" id="UP000275385"/>
    </source>
</evidence>
<feature type="compositionally biased region" description="Low complexity" evidence="1">
    <location>
        <begin position="250"/>
        <end position="260"/>
    </location>
</feature>
<dbReference type="STRING" id="177199.A0A420YK25"/>
<evidence type="ECO:0000313" key="2">
    <source>
        <dbReference type="EMBL" id="RKU48201.1"/>
    </source>
</evidence>
<feature type="compositionally biased region" description="Basic and acidic residues" evidence="1">
    <location>
        <begin position="981"/>
        <end position="1003"/>
    </location>
</feature>
<comment type="caution">
    <text evidence="2">The sequence shown here is derived from an EMBL/GenBank/DDBJ whole genome shotgun (WGS) entry which is preliminary data.</text>
</comment>
<feature type="compositionally biased region" description="Low complexity" evidence="1">
    <location>
        <begin position="1224"/>
        <end position="1235"/>
    </location>
</feature>
<feature type="region of interest" description="Disordered" evidence="1">
    <location>
        <begin position="218"/>
        <end position="260"/>
    </location>
</feature>
<feature type="region of interest" description="Disordered" evidence="1">
    <location>
        <begin position="1"/>
        <end position="38"/>
    </location>
</feature>
<feature type="region of interest" description="Disordered" evidence="1">
    <location>
        <begin position="106"/>
        <end position="134"/>
    </location>
</feature>
<dbReference type="EMBL" id="QVQW01000005">
    <property type="protein sequence ID" value="RKU48201.1"/>
    <property type="molecule type" value="Genomic_DNA"/>
</dbReference>
<feature type="compositionally biased region" description="Acidic residues" evidence="1">
    <location>
        <begin position="744"/>
        <end position="754"/>
    </location>
</feature>
<dbReference type="AlphaFoldDB" id="A0A420YK25"/>
<proteinExistence type="predicted"/>
<feature type="region of interest" description="Disordered" evidence="1">
    <location>
        <begin position="493"/>
        <end position="513"/>
    </location>
</feature>
<dbReference type="OrthoDB" id="4738706at2759"/>
<evidence type="ECO:0000256" key="1">
    <source>
        <dbReference type="SAM" id="MobiDB-lite"/>
    </source>
</evidence>
<sequence length="1235" mass="135578">MSSRAQMDPNLRLSGRTGPAVGAASRSRGNAPRRSHLKDSLKALKASCLQKVTHLQVVLPERSILHFNPIKSARALSQPDDSLRRAISAIPPPLVKSLASTWSTTSSQPVVTSADTGHTSDNKITTKPGNHLGLAREEQASMPLLVEHMSKQKRKEGTEHDAAPSRRTRVKSASTRTSAPNLQEWVKEQQVLTPVALAYEPTEEEVRDIRLPLAVSRSSTLDSGPQPGHPQQTSTQPHHRFAERERRDSTATSSRSTNRESIFSTYTVRTAFTSPSEVSLSSASIRPHRASSHISKLSSPSPRSSMPPTPPPLACTSRTAPGHSVGILNEVDVSGGAMQGQILTTPVPAIPLIDPSKSQQTQIVLGLDLRDPNSAVGVDQLVKMGHMAQERRLQGWKSPILPLNAHGNTTNPHVSRPEDSPGGIVETLTPINEVASDDGCSLTPVPTCAPRTQAADVDLSQSRSPEPAAAVDECPNDYANTFELTERCRTFNGESGYGGGSKSGSPSNQSFITQPSHLSISGRIQLVRTYSTVDDGSWAMAQQTPKSHSLHNIVNELERLQSQVKVQKQGYLLDNTCSLEATEAMAGPVPQTPQSPGLSDKETLTVVADSRTSRGPSLTPATSVADRSEAPGMASSDENENIDDSASDFTDYTDESLFEAAEAFDPALRNPLILSIIQDFNKEVIRLVLARLSDLQAGSHAIVQHHDGQSGGGSAPIVFSSNGPPQRRGRAAPQRAARKRPLDNEEDESDDDEQDEKRKKPRGGFNKSVDPLQQPRKLACPFYKRYPGVKWKSKSCYGPGYPTAHRHKEHLYRYHNTPFCDRCHAIFDTQVDLDAHRRRQNACEVVNDPLRHYGITPAQIAQLKCRKKREGEERLSEEAKWKKMFLILFPDVPEHEVPSPYYDETGESLLTAANAYSVRQFLCEDLPHRMLPQVQEALARLQLRSLPEDETFRMQLLDIISESIKAAMDNLPPQLTMQDQSTEHSTPELEPRPEPEPAREHYRQQPSMTDPSAAHNTAQIGSQFPSPMVPRRTRLVTLLDQPVPHVITGMPAQSMSHTGIANSPTAHAVYNQVASQGNEGFPSTPDFNNQLPGSSSALPAWSYGGMNYLSNPQGAVSHSGALPQSLAPTFQQNAGEPIPTSSAMLGQTYDWRQHYLMALPVQGTTFGDENNANFDNHDGYDHNNQYQGGTAPYNMPNAQFWYREGGEPYFGGENNRPWESSGSYYDYQQQQQYPL</sequence>
<feature type="region of interest" description="Disordered" evidence="1">
    <location>
        <begin position="151"/>
        <end position="182"/>
    </location>
</feature>
<feature type="region of interest" description="Disordered" evidence="1">
    <location>
        <begin position="453"/>
        <end position="472"/>
    </location>
</feature>
<reference evidence="2 3" key="1">
    <citation type="submission" date="2018-08" db="EMBL/GenBank/DDBJ databases">
        <title>Draft genome of the lignicolous fungus Coniochaeta pulveracea.</title>
        <authorList>
            <person name="Borstlap C.J."/>
            <person name="De Witt R.N."/>
            <person name="Botha A."/>
            <person name="Volschenk H."/>
        </authorList>
    </citation>
    <scope>NUCLEOTIDE SEQUENCE [LARGE SCALE GENOMIC DNA]</scope>
    <source>
        <strain evidence="2 3">CAB683</strain>
    </source>
</reference>
<accession>A0A420YK25</accession>
<keyword evidence="3" id="KW-1185">Reference proteome</keyword>
<dbReference type="PANTHER" id="PTHR38166">
    <property type="entry name" value="C2H2-TYPE DOMAIN-CONTAINING PROTEIN-RELATED"/>
    <property type="match status" value="1"/>
</dbReference>
<feature type="compositionally biased region" description="Polar residues" evidence="1">
    <location>
        <begin position="613"/>
        <end position="622"/>
    </location>
</feature>
<feature type="compositionally biased region" description="Polar residues" evidence="1">
    <location>
        <begin position="171"/>
        <end position="181"/>
    </location>
</feature>
<feature type="region of interest" description="Disordered" evidence="1">
    <location>
        <begin position="608"/>
        <end position="649"/>
    </location>
</feature>
<feature type="compositionally biased region" description="Basic and acidic residues" evidence="1">
    <location>
        <begin position="240"/>
        <end position="249"/>
    </location>
</feature>
<feature type="compositionally biased region" description="Polar residues" evidence="1">
    <location>
        <begin position="106"/>
        <end position="128"/>
    </location>
</feature>
<feature type="compositionally biased region" description="Acidic residues" evidence="1">
    <location>
        <begin position="637"/>
        <end position="649"/>
    </location>
</feature>
<protein>
    <recommendedName>
        <fullName evidence="4">C2H2-type domain-containing protein</fullName>
    </recommendedName>
</protein>
<feature type="compositionally biased region" description="Low complexity" evidence="1">
    <location>
        <begin position="723"/>
        <end position="735"/>
    </location>
</feature>
<organism evidence="2 3">
    <name type="scientific">Coniochaeta pulveracea</name>
    <dbReference type="NCBI Taxonomy" id="177199"/>
    <lineage>
        <taxon>Eukaryota</taxon>
        <taxon>Fungi</taxon>
        <taxon>Dikarya</taxon>
        <taxon>Ascomycota</taxon>
        <taxon>Pezizomycotina</taxon>
        <taxon>Sordariomycetes</taxon>
        <taxon>Sordariomycetidae</taxon>
        <taxon>Coniochaetales</taxon>
        <taxon>Coniochaetaceae</taxon>
        <taxon>Coniochaeta</taxon>
    </lineage>
</organism>
<feature type="region of interest" description="Disordered" evidence="1">
    <location>
        <begin position="276"/>
        <end position="312"/>
    </location>
</feature>
<evidence type="ECO:0008006" key="4">
    <source>
        <dbReference type="Google" id="ProtNLM"/>
    </source>
</evidence>
<dbReference type="Proteomes" id="UP000275385">
    <property type="component" value="Unassembled WGS sequence"/>
</dbReference>
<feature type="region of interest" description="Disordered" evidence="1">
    <location>
        <begin position="704"/>
        <end position="772"/>
    </location>
</feature>
<dbReference type="PANTHER" id="PTHR38166:SF1">
    <property type="entry name" value="C2H2-TYPE DOMAIN-CONTAINING PROTEIN"/>
    <property type="match status" value="1"/>
</dbReference>
<feature type="compositionally biased region" description="Basic and acidic residues" evidence="1">
    <location>
        <begin position="155"/>
        <end position="164"/>
    </location>
</feature>
<feature type="compositionally biased region" description="Polar residues" evidence="1">
    <location>
        <begin position="1004"/>
        <end position="1025"/>
    </location>
</feature>
<feature type="region of interest" description="Disordered" evidence="1">
    <location>
        <begin position="976"/>
        <end position="1029"/>
    </location>
</feature>
<name>A0A420YK25_9PEZI</name>
<feature type="compositionally biased region" description="Polar residues" evidence="1">
    <location>
        <begin position="218"/>
        <end position="236"/>
    </location>
</feature>
<gene>
    <name evidence="2" type="ORF">DL546_000781</name>
</gene>
<feature type="compositionally biased region" description="Low complexity" evidence="1">
    <location>
        <begin position="292"/>
        <end position="304"/>
    </location>
</feature>